<reference evidence="2" key="1">
    <citation type="submission" date="2021-02" db="EMBL/GenBank/DDBJ databases">
        <authorList>
            <person name="Nowell W R."/>
        </authorList>
    </citation>
    <scope>NUCLEOTIDE SEQUENCE</scope>
    <source>
        <strain evidence="2">Ploen Becks lab</strain>
    </source>
</reference>
<keyword evidence="1" id="KW-0472">Membrane</keyword>
<gene>
    <name evidence="2" type="ORF">OXX778_LOCUS6139</name>
</gene>
<proteinExistence type="predicted"/>
<dbReference type="Proteomes" id="UP000663879">
    <property type="component" value="Unassembled WGS sequence"/>
</dbReference>
<keyword evidence="1" id="KW-1133">Transmembrane helix</keyword>
<feature type="transmembrane region" description="Helical" evidence="1">
    <location>
        <begin position="149"/>
        <end position="166"/>
    </location>
</feature>
<dbReference type="PROSITE" id="PS00099">
    <property type="entry name" value="THIOLASE_3"/>
    <property type="match status" value="1"/>
</dbReference>
<accession>A0A813SCS6</accession>
<feature type="transmembrane region" description="Helical" evidence="1">
    <location>
        <begin position="91"/>
        <end position="112"/>
    </location>
</feature>
<evidence type="ECO:0000313" key="3">
    <source>
        <dbReference type="Proteomes" id="UP000663879"/>
    </source>
</evidence>
<evidence type="ECO:0000313" key="2">
    <source>
        <dbReference type="EMBL" id="CAF0794468.1"/>
    </source>
</evidence>
<dbReference type="AlphaFoldDB" id="A0A813SCS6"/>
<dbReference type="EMBL" id="CAJNOC010000710">
    <property type="protein sequence ID" value="CAF0794468.1"/>
    <property type="molecule type" value="Genomic_DNA"/>
</dbReference>
<protein>
    <recommendedName>
        <fullName evidence="4">Complex I-B14.7</fullName>
    </recommendedName>
</protein>
<keyword evidence="1" id="KW-0812">Transmembrane</keyword>
<dbReference type="InterPro" id="IPR020610">
    <property type="entry name" value="Thiolase_AS"/>
</dbReference>
<evidence type="ECO:0000256" key="1">
    <source>
        <dbReference type="SAM" id="Phobius"/>
    </source>
</evidence>
<organism evidence="2 3">
    <name type="scientific">Brachionus calyciflorus</name>
    <dbReference type="NCBI Taxonomy" id="104777"/>
    <lineage>
        <taxon>Eukaryota</taxon>
        <taxon>Metazoa</taxon>
        <taxon>Spiralia</taxon>
        <taxon>Gnathifera</taxon>
        <taxon>Rotifera</taxon>
        <taxon>Eurotatoria</taxon>
        <taxon>Monogononta</taxon>
        <taxon>Pseudotrocha</taxon>
        <taxon>Ploima</taxon>
        <taxon>Brachionidae</taxon>
        <taxon>Brachionus</taxon>
    </lineage>
</organism>
<sequence length="198" mass="22300">MRNPFELIADLYDYQYQYYRWFVHRRILFSEMTLDSLKQDFRFNIFENKDYENIGSLVKQTTLIGFGTGLGFAPMKYLSLTELKKKTMRQALPAAFGVIALCTGVGLAYGAIVNATANYRGKKNDSKNHVVAALATFPAMGVYAKTNKIKWGLMNSVVAAGFLAYLKYTYSGKFYGISPDKQPSSVANSVFPSHYKPN</sequence>
<evidence type="ECO:0008006" key="4">
    <source>
        <dbReference type="Google" id="ProtNLM"/>
    </source>
</evidence>
<comment type="caution">
    <text evidence="2">The sequence shown here is derived from an EMBL/GenBank/DDBJ whole genome shotgun (WGS) entry which is preliminary data.</text>
</comment>
<dbReference type="GO" id="GO:0016747">
    <property type="term" value="F:acyltransferase activity, transferring groups other than amino-acyl groups"/>
    <property type="evidence" value="ECO:0007669"/>
    <property type="project" value="InterPro"/>
</dbReference>
<name>A0A813SCS6_9BILA</name>
<keyword evidence="3" id="KW-1185">Reference proteome</keyword>